<dbReference type="EMBL" id="DS113384">
    <property type="protein sequence ID" value="EAY08170.1"/>
    <property type="molecule type" value="Genomic_DNA"/>
</dbReference>
<dbReference type="GO" id="GO:0005764">
    <property type="term" value="C:lysosome"/>
    <property type="evidence" value="ECO:0000318"/>
    <property type="project" value="GO_Central"/>
</dbReference>
<dbReference type="PANTHER" id="PTHR12411">
    <property type="entry name" value="CYSTEINE PROTEASE FAMILY C1-RELATED"/>
    <property type="match status" value="1"/>
</dbReference>
<organism evidence="3 4">
    <name type="scientific">Trichomonas vaginalis (strain ATCC PRA-98 / G3)</name>
    <dbReference type="NCBI Taxonomy" id="412133"/>
    <lineage>
        <taxon>Eukaryota</taxon>
        <taxon>Metamonada</taxon>
        <taxon>Parabasalia</taxon>
        <taxon>Trichomonadida</taxon>
        <taxon>Trichomonadidae</taxon>
        <taxon>Trichomonas</taxon>
    </lineage>
</organism>
<dbReference type="OrthoDB" id="65740at2759"/>
<evidence type="ECO:0000259" key="2">
    <source>
        <dbReference type="SMART" id="SM00645"/>
    </source>
</evidence>
<dbReference type="AlphaFoldDB" id="A2EGT2"/>
<dbReference type="Pfam" id="PF00112">
    <property type="entry name" value="Peptidase_C1"/>
    <property type="match status" value="1"/>
</dbReference>
<feature type="domain" description="Peptidase C1A papain C-terminal" evidence="2">
    <location>
        <begin position="266"/>
        <end position="487"/>
    </location>
</feature>
<dbReference type="GO" id="GO:0004197">
    <property type="term" value="F:cysteine-type endopeptidase activity"/>
    <property type="evidence" value="ECO:0000318"/>
    <property type="project" value="GO_Central"/>
</dbReference>
<proteinExistence type="inferred from homology"/>
<dbReference type="Gene3D" id="3.90.70.10">
    <property type="entry name" value="Cysteine proteinases"/>
    <property type="match status" value="1"/>
</dbReference>
<dbReference type="KEGG" id="tva:4766068"/>
<dbReference type="RefSeq" id="XP_001320393.1">
    <property type="nucleotide sequence ID" value="XM_001320358.1"/>
</dbReference>
<dbReference type="GO" id="GO:0051603">
    <property type="term" value="P:proteolysis involved in protein catabolic process"/>
    <property type="evidence" value="ECO:0000318"/>
    <property type="project" value="GO_Central"/>
</dbReference>
<accession>A2EGT2</accession>
<dbReference type="CDD" id="cd02248">
    <property type="entry name" value="Peptidase_C1A"/>
    <property type="match status" value="1"/>
</dbReference>
<evidence type="ECO:0000313" key="4">
    <source>
        <dbReference type="Proteomes" id="UP000001542"/>
    </source>
</evidence>
<name>A2EGT2_TRIV3</name>
<dbReference type="STRING" id="5722.A2EGT2"/>
<dbReference type="VEuPathDB" id="TrichDB:TVAG_302570"/>
<dbReference type="FunFam" id="3.90.70.10:FF:000211">
    <property type="entry name" value="Clan CA, family C1, cathepsin H-like cysteine peptidase"/>
    <property type="match status" value="1"/>
</dbReference>
<dbReference type="InterPro" id="IPR039417">
    <property type="entry name" value="Peptidase_C1A_papain-like"/>
</dbReference>
<comment type="similarity">
    <text evidence="1">Belongs to the peptidase C1 family.</text>
</comment>
<reference evidence="3" key="1">
    <citation type="submission" date="2006-10" db="EMBL/GenBank/DDBJ databases">
        <authorList>
            <person name="Amadeo P."/>
            <person name="Zhao Q."/>
            <person name="Wortman J."/>
            <person name="Fraser-Liggett C."/>
            <person name="Carlton J."/>
        </authorList>
    </citation>
    <scope>NUCLEOTIDE SEQUENCE</scope>
    <source>
        <strain evidence="3">G3</strain>
    </source>
</reference>
<dbReference type="Proteomes" id="UP000001542">
    <property type="component" value="Unassembled WGS sequence"/>
</dbReference>
<dbReference type="InParanoid" id="A2EGT2"/>
<dbReference type="eggNOG" id="KOG1543">
    <property type="taxonomic scope" value="Eukaryota"/>
</dbReference>
<dbReference type="VEuPathDB" id="TrichDB:TVAGG3_0172710"/>
<dbReference type="SMR" id="A2EGT2"/>
<reference evidence="3" key="2">
    <citation type="journal article" date="2007" name="Science">
        <title>Draft genome sequence of the sexually transmitted pathogen Trichomonas vaginalis.</title>
        <authorList>
            <person name="Carlton J.M."/>
            <person name="Hirt R.P."/>
            <person name="Silva J.C."/>
            <person name="Delcher A.L."/>
            <person name="Schatz M."/>
            <person name="Zhao Q."/>
            <person name="Wortman J.R."/>
            <person name="Bidwell S.L."/>
            <person name="Alsmark U.C.M."/>
            <person name="Besteiro S."/>
            <person name="Sicheritz-Ponten T."/>
            <person name="Noel C.J."/>
            <person name="Dacks J.B."/>
            <person name="Foster P.G."/>
            <person name="Simillion C."/>
            <person name="Van de Peer Y."/>
            <person name="Miranda-Saavedra D."/>
            <person name="Barton G.J."/>
            <person name="Westrop G.D."/>
            <person name="Mueller S."/>
            <person name="Dessi D."/>
            <person name="Fiori P.L."/>
            <person name="Ren Q."/>
            <person name="Paulsen I."/>
            <person name="Zhang H."/>
            <person name="Bastida-Corcuera F.D."/>
            <person name="Simoes-Barbosa A."/>
            <person name="Brown M.T."/>
            <person name="Hayes R.D."/>
            <person name="Mukherjee M."/>
            <person name="Okumura C.Y."/>
            <person name="Schneider R."/>
            <person name="Smith A.J."/>
            <person name="Vanacova S."/>
            <person name="Villalvazo M."/>
            <person name="Haas B.J."/>
            <person name="Pertea M."/>
            <person name="Feldblyum T.V."/>
            <person name="Utterback T.R."/>
            <person name="Shu C.L."/>
            <person name="Osoegawa K."/>
            <person name="de Jong P.J."/>
            <person name="Hrdy I."/>
            <person name="Horvathova L."/>
            <person name="Zubacova Z."/>
            <person name="Dolezal P."/>
            <person name="Malik S.B."/>
            <person name="Logsdon J.M. Jr."/>
            <person name="Henze K."/>
            <person name="Gupta A."/>
            <person name="Wang C.C."/>
            <person name="Dunne R.L."/>
            <person name="Upcroft J.A."/>
            <person name="Upcroft P."/>
            <person name="White O."/>
            <person name="Salzberg S.L."/>
            <person name="Tang P."/>
            <person name="Chiu C.-H."/>
            <person name="Lee Y.-S."/>
            <person name="Embley T.M."/>
            <person name="Coombs G.H."/>
            <person name="Mottram J.C."/>
            <person name="Tachezy J."/>
            <person name="Fraser-Liggett C.M."/>
            <person name="Johnson P.J."/>
        </authorList>
    </citation>
    <scope>NUCLEOTIDE SEQUENCE [LARGE SCALE GENOMIC DNA]</scope>
    <source>
        <strain evidence="3">G3</strain>
    </source>
</reference>
<dbReference type="InterPro" id="IPR000668">
    <property type="entry name" value="Peptidase_C1A_C"/>
</dbReference>
<dbReference type="InterPro" id="IPR038765">
    <property type="entry name" value="Papain-like_cys_pep_sf"/>
</dbReference>
<evidence type="ECO:0000313" key="3">
    <source>
        <dbReference type="EMBL" id="EAY08170.1"/>
    </source>
</evidence>
<dbReference type="SMART" id="SM00645">
    <property type="entry name" value="Pept_C1"/>
    <property type="match status" value="1"/>
</dbReference>
<dbReference type="InterPro" id="IPR013128">
    <property type="entry name" value="Peptidase_C1A"/>
</dbReference>
<evidence type="ECO:0000256" key="1">
    <source>
        <dbReference type="ARBA" id="ARBA00008455"/>
    </source>
</evidence>
<keyword evidence="4" id="KW-1185">Reference proteome</keyword>
<dbReference type="SUPFAM" id="SSF54001">
    <property type="entry name" value="Cysteine proteinases"/>
    <property type="match status" value="1"/>
</dbReference>
<dbReference type="GO" id="GO:0005615">
    <property type="term" value="C:extracellular space"/>
    <property type="evidence" value="ECO:0000318"/>
    <property type="project" value="GO_Central"/>
</dbReference>
<protein>
    <submittedName>
        <fullName evidence="3">Clan CA, family C1, cathepsin L-like cysteine peptidase</fullName>
    </submittedName>
</protein>
<sequence>MFASLLVQAISFPAWPSSYTIIGTWKVPYTNLSNPITVVHSPGRQYQNQLNGVEQIWRSGPEERIHRKIVGTGNGTICYGIPDDQPFDVEITQFLPDPEGFKLLDGEYTYHGKVCDIWEKVVDGNKTQTYRMYIDKQGNPVAYVSKAISIFHSHYDVYILEIDTFIRDVLPGYWNIPAICNNPLPDPYPGDQMGFFFPKSHSHKNVQKNVRARLASGEQTNGRFAHLDKSEFMKHVEMQRKARNDRLKRRGDSQYCPTWKGTGKELPRTFSWRNNTQVVGKPRDQVACGSCWAFGTAEVLEGAFGIASKEFHEVSTNQIMDCTFGWGDNNYGCQGGEVDIALDALKNKKIKIAKESDYPYLGASSQFCDNNKDDYLGTVTGCYKIEQRTRSVMEAIYTFGPLGIAINVIEPMMLYTNGVIDDETCTGAQSDLVHAVLLTGWAEIDGKLAWEVKNSWSTYWGWDGYIYIQMEDQTKNCGVTTDAVAAVVSLKQN</sequence>
<gene>
    <name evidence="3" type="ORF">TVAG_302570</name>
</gene>